<protein>
    <recommendedName>
        <fullName evidence="10">G-protein coupled receptors family 1 profile domain-containing protein</fullName>
    </recommendedName>
</protein>
<sequence>METTTEYATAEDVAVEESAAGIVLVAVISVVCVLGVLSNLLLLLTYIKHPELQSPTNLLLVNQSIGDLISSALGPFYYSLSHIDVCRELASKYKFVCLMALCLMSLSVWASLFTLLSLSFDRMINIRFPFHYARLVTEPLVKRFSIALWIAMVAIVSLPLFGLNTWESGQTCSAVTTFPKIYFINFFLLTSFIIVILVGVLNLVICAVAISKRKIHPSGTETEQLQMKSQYKLTKMFLVVVGVFYFCWMPYIILNMIALLGVKTLLGGHTPGWFIMLLESYKIVVALNASLNPLIYAWKIGEFRKAFRKTVGLQINSPLD</sequence>
<reference evidence="11 13" key="2">
    <citation type="journal article" date="2013" name="Nature">
        <title>Insights into bilaterian evolution from three spiralian genomes.</title>
        <authorList>
            <person name="Simakov O."/>
            <person name="Marletaz F."/>
            <person name="Cho S.J."/>
            <person name="Edsinger-Gonzales E."/>
            <person name="Havlak P."/>
            <person name="Hellsten U."/>
            <person name="Kuo D.H."/>
            <person name="Larsson T."/>
            <person name="Lv J."/>
            <person name="Arendt D."/>
            <person name="Savage R."/>
            <person name="Osoegawa K."/>
            <person name="de Jong P."/>
            <person name="Grimwood J."/>
            <person name="Chapman J.A."/>
            <person name="Shapiro H."/>
            <person name="Aerts A."/>
            <person name="Otillar R.P."/>
            <person name="Terry A.Y."/>
            <person name="Boore J.L."/>
            <person name="Grigoriev I.V."/>
            <person name="Lindberg D.R."/>
            <person name="Seaver E.C."/>
            <person name="Weisblat D.A."/>
            <person name="Putnam N.H."/>
            <person name="Rokhsar D.S."/>
        </authorList>
    </citation>
    <scope>NUCLEOTIDE SEQUENCE</scope>
    <source>
        <strain evidence="11 13">I ESC-2004</strain>
    </source>
</reference>
<dbReference type="CDD" id="cd00637">
    <property type="entry name" value="7tm_classA_rhodopsin-like"/>
    <property type="match status" value="1"/>
</dbReference>
<reference evidence="12" key="3">
    <citation type="submission" date="2015-06" db="UniProtKB">
        <authorList>
            <consortium name="EnsemblMetazoa"/>
        </authorList>
    </citation>
    <scope>IDENTIFICATION</scope>
</reference>
<feature type="transmembrane region" description="Helical" evidence="9">
    <location>
        <begin position="236"/>
        <end position="260"/>
    </location>
</feature>
<keyword evidence="8" id="KW-0807">Transducer</keyword>
<evidence type="ECO:0000256" key="4">
    <source>
        <dbReference type="ARBA" id="ARBA00022989"/>
    </source>
</evidence>
<feature type="transmembrane region" description="Helical" evidence="9">
    <location>
        <begin position="280"/>
        <end position="298"/>
    </location>
</feature>
<evidence type="ECO:0000256" key="7">
    <source>
        <dbReference type="ARBA" id="ARBA00023170"/>
    </source>
</evidence>
<feature type="transmembrane region" description="Helical" evidence="9">
    <location>
        <begin position="181"/>
        <end position="210"/>
    </location>
</feature>
<dbReference type="AlphaFoldDB" id="R7UZ48"/>
<evidence type="ECO:0000256" key="2">
    <source>
        <dbReference type="ARBA" id="ARBA00022475"/>
    </source>
</evidence>
<dbReference type="InterPro" id="IPR017452">
    <property type="entry name" value="GPCR_Rhodpsn_7TM"/>
</dbReference>
<dbReference type="InterPro" id="IPR050569">
    <property type="entry name" value="TAAR"/>
</dbReference>
<dbReference type="STRING" id="283909.R7UZ48"/>
<dbReference type="Pfam" id="PF00001">
    <property type="entry name" value="7tm_1"/>
    <property type="match status" value="1"/>
</dbReference>
<feature type="transmembrane region" description="Helical" evidence="9">
    <location>
        <begin position="20"/>
        <end position="46"/>
    </location>
</feature>
<dbReference type="PANTHER" id="PTHR24249">
    <property type="entry name" value="HISTAMINE RECEPTOR-RELATED G-PROTEIN COUPLED RECEPTOR"/>
    <property type="match status" value="1"/>
</dbReference>
<dbReference type="InterPro" id="IPR000276">
    <property type="entry name" value="GPCR_Rhodpsn"/>
</dbReference>
<evidence type="ECO:0000313" key="13">
    <source>
        <dbReference type="Proteomes" id="UP000014760"/>
    </source>
</evidence>
<accession>R7UZ48</accession>
<feature type="transmembrane region" description="Helical" evidence="9">
    <location>
        <begin position="140"/>
        <end position="161"/>
    </location>
</feature>
<evidence type="ECO:0000256" key="3">
    <source>
        <dbReference type="ARBA" id="ARBA00022692"/>
    </source>
</evidence>
<dbReference type="PROSITE" id="PS50262">
    <property type="entry name" value="G_PROTEIN_RECEP_F1_2"/>
    <property type="match status" value="1"/>
</dbReference>
<evidence type="ECO:0000259" key="10">
    <source>
        <dbReference type="PROSITE" id="PS50262"/>
    </source>
</evidence>
<evidence type="ECO:0000256" key="5">
    <source>
        <dbReference type="ARBA" id="ARBA00023040"/>
    </source>
</evidence>
<keyword evidence="2" id="KW-1003">Cell membrane</keyword>
<dbReference type="Proteomes" id="UP000014760">
    <property type="component" value="Unassembled WGS sequence"/>
</dbReference>
<gene>
    <name evidence="11" type="ORF">CAPTEDRAFT_188657</name>
</gene>
<keyword evidence="7" id="KW-0675">Receptor</keyword>
<dbReference type="PRINTS" id="PR00237">
    <property type="entry name" value="GPCRRHODOPSN"/>
</dbReference>
<organism evidence="11">
    <name type="scientific">Capitella teleta</name>
    <name type="common">Polychaete worm</name>
    <dbReference type="NCBI Taxonomy" id="283909"/>
    <lineage>
        <taxon>Eukaryota</taxon>
        <taxon>Metazoa</taxon>
        <taxon>Spiralia</taxon>
        <taxon>Lophotrochozoa</taxon>
        <taxon>Annelida</taxon>
        <taxon>Polychaeta</taxon>
        <taxon>Sedentaria</taxon>
        <taxon>Scolecida</taxon>
        <taxon>Capitellidae</taxon>
        <taxon>Capitella</taxon>
    </lineage>
</organism>
<dbReference type="EnsemblMetazoa" id="CapteT188657">
    <property type="protein sequence ID" value="CapteP188657"/>
    <property type="gene ID" value="CapteG188657"/>
</dbReference>
<evidence type="ECO:0000313" key="12">
    <source>
        <dbReference type="EnsemblMetazoa" id="CapteP188657"/>
    </source>
</evidence>
<feature type="domain" description="G-protein coupled receptors family 1 profile" evidence="10">
    <location>
        <begin position="38"/>
        <end position="296"/>
    </location>
</feature>
<evidence type="ECO:0000256" key="1">
    <source>
        <dbReference type="ARBA" id="ARBA00004651"/>
    </source>
</evidence>
<keyword evidence="3 9" id="KW-0812">Transmembrane</keyword>
<dbReference type="OrthoDB" id="6106139at2759"/>
<dbReference type="Gene3D" id="1.20.1070.10">
    <property type="entry name" value="Rhodopsin 7-helix transmembrane proteins"/>
    <property type="match status" value="1"/>
</dbReference>
<dbReference type="GO" id="GO:0004930">
    <property type="term" value="F:G protein-coupled receptor activity"/>
    <property type="evidence" value="ECO:0007669"/>
    <property type="project" value="UniProtKB-KW"/>
</dbReference>
<evidence type="ECO:0000256" key="8">
    <source>
        <dbReference type="ARBA" id="ARBA00023224"/>
    </source>
</evidence>
<dbReference type="PANTHER" id="PTHR24249:SF424">
    <property type="entry name" value="G-PROTEIN COUPLED RECEPTORS FAMILY 1 PROFILE DOMAIN-CONTAINING PROTEIN"/>
    <property type="match status" value="1"/>
</dbReference>
<feature type="transmembrane region" description="Helical" evidence="9">
    <location>
        <begin position="98"/>
        <end position="120"/>
    </location>
</feature>
<keyword evidence="5" id="KW-0297">G-protein coupled receptor</keyword>
<evidence type="ECO:0000256" key="6">
    <source>
        <dbReference type="ARBA" id="ARBA00023136"/>
    </source>
</evidence>
<dbReference type="GO" id="GO:0005886">
    <property type="term" value="C:plasma membrane"/>
    <property type="evidence" value="ECO:0007669"/>
    <property type="project" value="UniProtKB-SubCell"/>
</dbReference>
<dbReference type="HOGENOM" id="CLU_009579_11_5_1"/>
<keyword evidence="4 9" id="KW-1133">Transmembrane helix</keyword>
<dbReference type="EMBL" id="AMQN01005608">
    <property type="status" value="NOT_ANNOTATED_CDS"/>
    <property type="molecule type" value="Genomic_DNA"/>
</dbReference>
<dbReference type="EMBL" id="KB296374">
    <property type="protein sequence ID" value="ELU11848.1"/>
    <property type="molecule type" value="Genomic_DNA"/>
</dbReference>
<dbReference type="SMART" id="SM01381">
    <property type="entry name" value="7TM_GPCR_Srsx"/>
    <property type="match status" value="1"/>
</dbReference>
<keyword evidence="13" id="KW-1185">Reference proteome</keyword>
<evidence type="ECO:0000313" key="11">
    <source>
        <dbReference type="EMBL" id="ELU11848.1"/>
    </source>
</evidence>
<evidence type="ECO:0000256" key="9">
    <source>
        <dbReference type="SAM" id="Phobius"/>
    </source>
</evidence>
<dbReference type="OMA" id="EYMVIAN"/>
<dbReference type="SUPFAM" id="SSF81321">
    <property type="entry name" value="Family A G protein-coupled receptor-like"/>
    <property type="match status" value="1"/>
</dbReference>
<keyword evidence="6 9" id="KW-0472">Membrane</keyword>
<reference evidence="13" key="1">
    <citation type="submission" date="2012-12" db="EMBL/GenBank/DDBJ databases">
        <authorList>
            <person name="Hellsten U."/>
            <person name="Grimwood J."/>
            <person name="Chapman J.A."/>
            <person name="Shapiro H."/>
            <person name="Aerts A."/>
            <person name="Otillar R.P."/>
            <person name="Terry A.Y."/>
            <person name="Boore J.L."/>
            <person name="Simakov O."/>
            <person name="Marletaz F."/>
            <person name="Cho S.-J."/>
            <person name="Edsinger-Gonzales E."/>
            <person name="Havlak P."/>
            <person name="Kuo D.-H."/>
            <person name="Larsson T."/>
            <person name="Lv J."/>
            <person name="Arendt D."/>
            <person name="Savage R."/>
            <person name="Osoegawa K."/>
            <person name="de Jong P."/>
            <person name="Lindberg D.R."/>
            <person name="Seaver E.C."/>
            <person name="Weisblat D.A."/>
            <person name="Putnam N.H."/>
            <person name="Grigoriev I.V."/>
            <person name="Rokhsar D.S."/>
        </authorList>
    </citation>
    <scope>NUCLEOTIDE SEQUENCE</scope>
    <source>
        <strain evidence="13">I ESC-2004</strain>
    </source>
</reference>
<proteinExistence type="predicted"/>
<comment type="subcellular location">
    <subcellularLocation>
        <location evidence="1">Cell membrane</location>
        <topology evidence="1">Multi-pass membrane protein</topology>
    </subcellularLocation>
</comment>
<name>R7UZ48_CAPTE</name>